<keyword evidence="3" id="KW-1185">Reference proteome</keyword>
<gene>
    <name evidence="2" type="ORF">XNOV1_A031111</name>
</gene>
<protein>
    <submittedName>
        <fullName evidence="2">Uncharacterized protein</fullName>
    </submittedName>
</protein>
<organism evidence="2 3">
    <name type="scientific">Xyrichtys novacula</name>
    <name type="common">Pearly razorfish</name>
    <name type="synonym">Hemipteronotus novacula</name>
    <dbReference type="NCBI Taxonomy" id="13765"/>
    <lineage>
        <taxon>Eukaryota</taxon>
        <taxon>Metazoa</taxon>
        <taxon>Chordata</taxon>
        <taxon>Craniata</taxon>
        <taxon>Vertebrata</taxon>
        <taxon>Euteleostomi</taxon>
        <taxon>Actinopterygii</taxon>
        <taxon>Neopterygii</taxon>
        <taxon>Teleostei</taxon>
        <taxon>Neoteleostei</taxon>
        <taxon>Acanthomorphata</taxon>
        <taxon>Eupercaria</taxon>
        <taxon>Labriformes</taxon>
        <taxon>Labridae</taxon>
        <taxon>Xyrichtys</taxon>
    </lineage>
</organism>
<evidence type="ECO:0000256" key="1">
    <source>
        <dbReference type="SAM" id="MobiDB-lite"/>
    </source>
</evidence>
<reference evidence="2" key="1">
    <citation type="submission" date="2023-08" db="EMBL/GenBank/DDBJ databases">
        <authorList>
            <person name="Alioto T."/>
            <person name="Alioto T."/>
            <person name="Gomez Garrido J."/>
        </authorList>
    </citation>
    <scope>NUCLEOTIDE SEQUENCE</scope>
</reference>
<name>A0AAV1GXI4_XYRNO</name>
<feature type="compositionally biased region" description="Polar residues" evidence="1">
    <location>
        <begin position="35"/>
        <end position="44"/>
    </location>
</feature>
<evidence type="ECO:0000313" key="2">
    <source>
        <dbReference type="EMBL" id="CAJ1076757.1"/>
    </source>
</evidence>
<evidence type="ECO:0000313" key="3">
    <source>
        <dbReference type="Proteomes" id="UP001178508"/>
    </source>
</evidence>
<accession>A0AAV1GXI4</accession>
<dbReference type="EMBL" id="OY660879">
    <property type="protein sequence ID" value="CAJ1076757.1"/>
    <property type="molecule type" value="Genomic_DNA"/>
</dbReference>
<sequence length="59" mass="6638">MALIVRQAAATGPEYRYVVKCYQRGVLSSDKETSVTHTRPPTNQAHRKLLEEPSTSVQH</sequence>
<dbReference type="AlphaFoldDB" id="A0AAV1GXI4"/>
<dbReference type="Proteomes" id="UP001178508">
    <property type="component" value="Chromosome 16"/>
</dbReference>
<proteinExistence type="predicted"/>
<feature type="region of interest" description="Disordered" evidence="1">
    <location>
        <begin position="29"/>
        <end position="59"/>
    </location>
</feature>